<comment type="caution">
    <text evidence="1">The sequence shown here is derived from an EMBL/GenBank/DDBJ whole genome shotgun (WGS) entry which is preliminary data.</text>
</comment>
<gene>
    <name evidence="1" type="ORF">F3B44_24530</name>
</gene>
<sequence>MAHYNNNSNRILQAVLADEKLIEFGEYNPADYQSLDEALVSDNLVVNTVARIINEVNEESSSREIYNMVTTYLKNNI</sequence>
<protein>
    <submittedName>
        <fullName evidence="1">Uncharacterized protein</fullName>
    </submittedName>
</protein>
<proteinExistence type="predicted"/>
<dbReference type="EMBL" id="VWEQ01000088">
    <property type="protein sequence ID" value="KAA4746737.1"/>
    <property type="molecule type" value="Genomic_DNA"/>
</dbReference>
<reference evidence="1 2" key="1">
    <citation type="journal article" date="2019" name="Nat. Med.">
        <title>A library of human gut bacterial isolates paired with longitudinal multiomics data enables mechanistic microbiome research.</title>
        <authorList>
            <person name="Poyet M."/>
            <person name="Groussin M."/>
            <person name="Gibbons S.M."/>
            <person name="Avila-Pacheco J."/>
            <person name="Jiang X."/>
            <person name="Kearney S.M."/>
            <person name="Perrotta A.R."/>
            <person name="Berdy B."/>
            <person name="Zhao S."/>
            <person name="Lieberman T.D."/>
            <person name="Swanson P.K."/>
            <person name="Smith M."/>
            <person name="Roesemann S."/>
            <person name="Alexander J.E."/>
            <person name="Rich S.A."/>
            <person name="Livny J."/>
            <person name="Vlamakis H."/>
            <person name="Clish C."/>
            <person name="Bullock K."/>
            <person name="Deik A."/>
            <person name="Scott J."/>
            <person name="Pierce K.A."/>
            <person name="Xavier R.J."/>
            <person name="Alm E.J."/>
        </authorList>
    </citation>
    <scope>NUCLEOTIDE SEQUENCE [LARGE SCALE GENOMIC DNA]</scope>
    <source>
        <strain evidence="1 2">BIOML-A106</strain>
    </source>
</reference>
<accession>A0A642ELK0</accession>
<dbReference type="AlphaFoldDB" id="A0A642ELK0"/>
<organism evidence="1 2">
    <name type="scientific">Bacteroides fragilis</name>
    <dbReference type="NCBI Taxonomy" id="817"/>
    <lineage>
        <taxon>Bacteria</taxon>
        <taxon>Pseudomonadati</taxon>
        <taxon>Bacteroidota</taxon>
        <taxon>Bacteroidia</taxon>
        <taxon>Bacteroidales</taxon>
        <taxon>Bacteroidaceae</taxon>
        <taxon>Bacteroides</taxon>
    </lineage>
</organism>
<evidence type="ECO:0000313" key="2">
    <source>
        <dbReference type="Proteomes" id="UP000479773"/>
    </source>
</evidence>
<dbReference type="RefSeq" id="WP_032561804.1">
    <property type="nucleotide sequence ID" value="NZ_JAFKPR010000017.1"/>
</dbReference>
<evidence type="ECO:0000313" key="1">
    <source>
        <dbReference type="EMBL" id="KAA4746737.1"/>
    </source>
</evidence>
<dbReference type="Proteomes" id="UP000479773">
    <property type="component" value="Unassembled WGS sequence"/>
</dbReference>
<name>A0A642ELK0_BACFG</name>